<dbReference type="GO" id="GO:0006310">
    <property type="term" value="P:DNA recombination"/>
    <property type="evidence" value="ECO:0007669"/>
    <property type="project" value="UniProtKB-KW"/>
</dbReference>
<comment type="similarity">
    <text evidence="1">Belongs to the 'phage' integrase family.</text>
</comment>
<dbReference type="InterPro" id="IPR050090">
    <property type="entry name" value="Tyrosine_recombinase_XerCD"/>
</dbReference>
<feature type="region of interest" description="Disordered" evidence="4">
    <location>
        <begin position="235"/>
        <end position="261"/>
    </location>
</feature>
<evidence type="ECO:0000313" key="7">
    <source>
        <dbReference type="Proteomes" id="UP000027931"/>
    </source>
</evidence>
<evidence type="ECO:0000256" key="1">
    <source>
        <dbReference type="ARBA" id="ARBA00008857"/>
    </source>
</evidence>
<gene>
    <name evidence="6" type="ORF">EL26_23805</name>
</gene>
<dbReference type="PANTHER" id="PTHR30349:SF41">
    <property type="entry name" value="INTEGRASE_RECOMBINASE PROTEIN MJ0367-RELATED"/>
    <property type="match status" value="1"/>
</dbReference>
<dbReference type="Gene3D" id="1.10.443.10">
    <property type="entry name" value="Intergrase catalytic core"/>
    <property type="match status" value="1"/>
</dbReference>
<dbReference type="InterPro" id="IPR002104">
    <property type="entry name" value="Integrase_catalytic"/>
</dbReference>
<name>A0A074LID8_9BACL</name>
<keyword evidence="2" id="KW-0238">DNA-binding</keyword>
<evidence type="ECO:0000256" key="4">
    <source>
        <dbReference type="SAM" id="MobiDB-lite"/>
    </source>
</evidence>
<comment type="caution">
    <text evidence="6">The sequence shown here is derived from an EMBL/GenBank/DDBJ whole genome shotgun (WGS) entry which is preliminary data.</text>
</comment>
<dbReference type="CDD" id="cd00397">
    <property type="entry name" value="DNA_BRE_C"/>
    <property type="match status" value="1"/>
</dbReference>
<accession>A0A074LID8</accession>
<dbReference type="InterPro" id="IPR011010">
    <property type="entry name" value="DNA_brk_join_enz"/>
</dbReference>
<dbReference type="Pfam" id="PF00589">
    <property type="entry name" value="Phage_integrase"/>
    <property type="match status" value="1"/>
</dbReference>
<dbReference type="PANTHER" id="PTHR30349">
    <property type="entry name" value="PHAGE INTEGRASE-RELATED"/>
    <property type="match status" value="1"/>
</dbReference>
<reference evidence="6 7" key="1">
    <citation type="journal article" date="2013" name="Int. J. Syst. Evol. Microbiol.">
        <title>Tumebacillus flagellatus sp. nov., an alpha-amylase/pullulanase-producing bacterium isolated from cassava wastewater.</title>
        <authorList>
            <person name="Wang Q."/>
            <person name="Xie N."/>
            <person name="Qin Y."/>
            <person name="Shen N."/>
            <person name="Zhu J."/>
            <person name="Mi H."/>
            <person name="Huang R."/>
        </authorList>
    </citation>
    <scope>NUCLEOTIDE SEQUENCE [LARGE SCALE GENOMIC DNA]</scope>
    <source>
        <strain evidence="6 7">GST4</strain>
    </source>
</reference>
<dbReference type="PROSITE" id="PS51898">
    <property type="entry name" value="TYR_RECOMBINASE"/>
    <property type="match status" value="1"/>
</dbReference>
<feature type="compositionally biased region" description="Polar residues" evidence="4">
    <location>
        <begin position="237"/>
        <end position="247"/>
    </location>
</feature>
<proteinExistence type="inferred from homology"/>
<organism evidence="6 7">
    <name type="scientific">Tumebacillus flagellatus</name>
    <dbReference type="NCBI Taxonomy" id="1157490"/>
    <lineage>
        <taxon>Bacteria</taxon>
        <taxon>Bacillati</taxon>
        <taxon>Bacillota</taxon>
        <taxon>Bacilli</taxon>
        <taxon>Bacillales</taxon>
        <taxon>Alicyclobacillaceae</taxon>
        <taxon>Tumebacillus</taxon>
    </lineage>
</organism>
<dbReference type="OrthoDB" id="107900at2"/>
<evidence type="ECO:0000256" key="2">
    <source>
        <dbReference type="ARBA" id="ARBA00023125"/>
    </source>
</evidence>
<dbReference type="AlphaFoldDB" id="A0A074LID8"/>
<keyword evidence="3" id="KW-0233">DNA recombination</keyword>
<dbReference type="InterPro" id="IPR013762">
    <property type="entry name" value="Integrase-like_cat_sf"/>
</dbReference>
<dbReference type="SUPFAM" id="SSF56349">
    <property type="entry name" value="DNA breaking-rejoining enzymes"/>
    <property type="match status" value="1"/>
</dbReference>
<sequence length="261" mass="29645">MQKTPRKRIQKVGAVGSWEEALREFLFFKQARHGVSQTTLGDYEGHAGRKAEPRIVDLPEDTLQRLLALPDQETFAGLRDYSLILTTLDTGIRPKEAFQLTVEDFDIKHLAVTVPAEVSKTRTARTLPILPLTAESLRKLIRVRPDFWDTSVPVFCTNEGTALNRHTWGDRMEMYSKHLGVHVRPYDLRHSFALMYLRNGGHAFGLQRTMGHTDMNMTKRYVNLTRQDLAKAHRTASPLNSLVSSSRKPGKTRLGKLNGLK</sequence>
<dbReference type="GO" id="GO:0003677">
    <property type="term" value="F:DNA binding"/>
    <property type="evidence" value="ECO:0007669"/>
    <property type="project" value="UniProtKB-KW"/>
</dbReference>
<feature type="domain" description="Tyr recombinase" evidence="5">
    <location>
        <begin position="53"/>
        <end position="234"/>
    </location>
</feature>
<dbReference type="eggNOG" id="COG4974">
    <property type="taxonomic scope" value="Bacteria"/>
</dbReference>
<dbReference type="GO" id="GO:0015074">
    <property type="term" value="P:DNA integration"/>
    <property type="evidence" value="ECO:0007669"/>
    <property type="project" value="InterPro"/>
</dbReference>
<dbReference type="STRING" id="1157490.EL26_23805"/>
<keyword evidence="7" id="KW-1185">Reference proteome</keyword>
<evidence type="ECO:0000256" key="3">
    <source>
        <dbReference type="ARBA" id="ARBA00023172"/>
    </source>
</evidence>
<dbReference type="EMBL" id="JMIR01000059">
    <property type="protein sequence ID" value="KEO80904.1"/>
    <property type="molecule type" value="Genomic_DNA"/>
</dbReference>
<protein>
    <recommendedName>
        <fullName evidence="5">Tyr recombinase domain-containing protein</fullName>
    </recommendedName>
</protein>
<evidence type="ECO:0000259" key="5">
    <source>
        <dbReference type="PROSITE" id="PS51898"/>
    </source>
</evidence>
<dbReference type="RefSeq" id="WP_052036720.1">
    <property type="nucleotide sequence ID" value="NZ_JMIR01000059.1"/>
</dbReference>
<dbReference type="Proteomes" id="UP000027931">
    <property type="component" value="Unassembled WGS sequence"/>
</dbReference>
<evidence type="ECO:0000313" key="6">
    <source>
        <dbReference type="EMBL" id="KEO80904.1"/>
    </source>
</evidence>